<dbReference type="PROSITE" id="PS51012">
    <property type="entry name" value="ABC_TM2"/>
    <property type="match status" value="1"/>
</dbReference>
<keyword evidence="3 5" id="KW-1133">Transmembrane helix</keyword>
<keyword evidence="5" id="KW-1003">Cell membrane</keyword>
<evidence type="ECO:0000256" key="4">
    <source>
        <dbReference type="ARBA" id="ARBA00023136"/>
    </source>
</evidence>
<protein>
    <recommendedName>
        <fullName evidence="5">Transport permease protein</fullName>
    </recommendedName>
</protein>
<comment type="caution">
    <text evidence="7">The sequence shown here is derived from an EMBL/GenBank/DDBJ whole genome shotgun (WGS) entry which is preliminary data.</text>
</comment>
<dbReference type="InterPro" id="IPR051784">
    <property type="entry name" value="Nod_factor_ABC_transporter"/>
</dbReference>
<evidence type="ECO:0000313" key="8">
    <source>
        <dbReference type="Proteomes" id="UP000230729"/>
    </source>
</evidence>
<sequence length="258" mass="28171">MLITIFTIWQREIIRYGRDKTRIVATFVQPLMFLAIFGTGLRQTLATGDFGLDFLQFMYPGIIAMSVMGVAFFSTISTVWDREFGFLKEILVAPVRRSAIVLGKVFGAASLAAFQALILLGLSPLIGVKIQLLALPGLLFFMILIGLAIAALGLLIASLMKTTESFGLIMQILIFPMFFMSGAFFPLNSAPIWMRTLSGFNPLSYGVDALRQILLANQATPAILDKFTLHSPIMNAAFLLAFSSLAVSAAILAFNKKA</sequence>
<dbReference type="Proteomes" id="UP000230729">
    <property type="component" value="Unassembled WGS sequence"/>
</dbReference>
<dbReference type="InterPro" id="IPR000412">
    <property type="entry name" value="ABC_2_transport"/>
</dbReference>
<dbReference type="Pfam" id="PF01061">
    <property type="entry name" value="ABC2_membrane"/>
    <property type="match status" value="1"/>
</dbReference>
<evidence type="ECO:0000256" key="2">
    <source>
        <dbReference type="ARBA" id="ARBA00022692"/>
    </source>
</evidence>
<feature type="transmembrane region" description="Helical" evidence="5">
    <location>
        <begin position="168"/>
        <end position="187"/>
    </location>
</feature>
<feature type="domain" description="ABC transmembrane type-2" evidence="6">
    <location>
        <begin position="21"/>
        <end position="257"/>
    </location>
</feature>
<dbReference type="GO" id="GO:0043190">
    <property type="term" value="C:ATP-binding cassette (ABC) transporter complex"/>
    <property type="evidence" value="ECO:0007669"/>
    <property type="project" value="InterPro"/>
</dbReference>
<dbReference type="InterPro" id="IPR047817">
    <property type="entry name" value="ABC2_TM_bact-type"/>
</dbReference>
<dbReference type="EMBL" id="PCSD01000003">
    <property type="protein sequence ID" value="PIP34199.1"/>
    <property type="molecule type" value="Genomic_DNA"/>
</dbReference>
<dbReference type="PANTHER" id="PTHR43229:SF2">
    <property type="entry name" value="NODULATION PROTEIN J"/>
    <property type="match status" value="1"/>
</dbReference>
<proteinExistence type="inferred from homology"/>
<feature type="transmembrane region" description="Helical" evidence="5">
    <location>
        <begin position="101"/>
        <end position="126"/>
    </location>
</feature>
<keyword evidence="5" id="KW-0813">Transport</keyword>
<dbReference type="PIRSF" id="PIRSF006648">
    <property type="entry name" value="DrrB"/>
    <property type="match status" value="1"/>
</dbReference>
<dbReference type="PRINTS" id="PR00164">
    <property type="entry name" value="ABC2TRNSPORT"/>
</dbReference>
<feature type="transmembrane region" description="Helical" evidence="5">
    <location>
        <begin position="21"/>
        <end position="41"/>
    </location>
</feature>
<reference evidence="7 8" key="1">
    <citation type="submission" date="2017-09" db="EMBL/GenBank/DDBJ databases">
        <title>Depth-based differentiation of microbial function through sediment-hosted aquifers and enrichment of novel symbionts in the deep terrestrial subsurface.</title>
        <authorList>
            <person name="Probst A.J."/>
            <person name="Ladd B."/>
            <person name="Jarett J.K."/>
            <person name="Geller-Mcgrath D.E."/>
            <person name="Sieber C.M."/>
            <person name="Emerson J.B."/>
            <person name="Anantharaman K."/>
            <person name="Thomas B.C."/>
            <person name="Malmstrom R."/>
            <person name="Stieglmeier M."/>
            <person name="Klingl A."/>
            <person name="Woyke T."/>
            <person name="Ryan C.M."/>
            <person name="Banfield J.F."/>
        </authorList>
    </citation>
    <scope>NUCLEOTIDE SEQUENCE [LARGE SCALE GENOMIC DNA]</scope>
    <source>
        <strain evidence="7">CG23_combo_of_CG06-09_8_20_14_all_49_15</strain>
    </source>
</reference>
<gene>
    <name evidence="7" type="ORF">COX22_00230</name>
</gene>
<evidence type="ECO:0000256" key="5">
    <source>
        <dbReference type="RuleBase" id="RU361157"/>
    </source>
</evidence>
<keyword evidence="2 5" id="KW-0812">Transmembrane</keyword>
<dbReference type="GO" id="GO:0140359">
    <property type="term" value="F:ABC-type transporter activity"/>
    <property type="evidence" value="ECO:0007669"/>
    <property type="project" value="InterPro"/>
</dbReference>
<dbReference type="InterPro" id="IPR013525">
    <property type="entry name" value="ABC2_TM"/>
</dbReference>
<evidence type="ECO:0000259" key="6">
    <source>
        <dbReference type="PROSITE" id="PS51012"/>
    </source>
</evidence>
<keyword evidence="4 5" id="KW-0472">Membrane</keyword>
<comment type="similarity">
    <text evidence="5">Belongs to the ABC-2 integral membrane protein family.</text>
</comment>
<evidence type="ECO:0000256" key="3">
    <source>
        <dbReference type="ARBA" id="ARBA00022989"/>
    </source>
</evidence>
<evidence type="ECO:0000313" key="7">
    <source>
        <dbReference type="EMBL" id="PIP34199.1"/>
    </source>
</evidence>
<comment type="subcellular location">
    <subcellularLocation>
        <location evidence="5">Cell membrane</location>
        <topology evidence="5">Multi-pass membrane protein</topology>
    </subcellularLocation>
    <subcellularLocation>
        <location evidence="1">Membrane</location>
        <topology evidence="1">Multi-pass membrane protein</topology>
    </subcellularLocation>
</comment>
<evidence type="ECO:0000256" key="1">
    <source>
        <dbReference type="ARBA" id="ARBA00004141"/>
    </source>
</evidence>
<organism evidence="7 8">
    <name type="scientific">Candidatus Falkowbacteria bacterium CG23_combo_of_CG06-09_8_20_14_all_49_15</name>
    <dbReference type="NCBI Taxonomy" id="1974572"/>
    <lineage>
        <taxon>Bacteria</taxon>
        <taxon>Candidatus Falkowiibacteriota</taxon>
    </lineage>
</organism>
<feature type="transmembrane region" description="Helical" evidence="5">
    <location>
        <begin position="61"/>
        <end position="80"/>
    </location>
</feature>
<dbReference type="PANTHER" id="PTHR43229">
    <property type="entry name" value="NODULATION PROTEIN J"/>
    <property type="match status" value="1"/>
</dbReference>
<dbReference type="AlphaFoldDB" id="A0A2G9ZLZ4"/>
<accession>A0A2G9ZLZ4</accession>
<feature type="transmembrane region" description="Helical" evidence="5">
    <location>
        <begin position="132"/>
        <end position="156"/>
    </location>
</feature>
<feature type="transmembrane region" description="Helical" evidence="5">
    <location>
        <begin position="233"/>
        <end position="254"/>
    </location>
</feature>
<name>A0A2G9ZLZ4_9BACT</name>